<dbReference type="Proteomes" id="UP000326302">
    <property type="component" value="Unassembled WGS sequence"/>
</dbReference>
<evidence type="ECO:0000256" key="1">
    <source>
        <dbReference type="SAM" id="Phobius"/>
    </source>
</evidence>
<keyword evidence="1" id="KW-0472">Membrane</keyword>
<dbReference type="Proteomes" id="UP000326865">
    <property type="component" value="Unassembled WGS sequence"/>
</dbReference>
<keyword evidence="1" id="KW-0812">Transmembrane</keyword>
<accession>A0A5N5ULR6</accession>
<evidence type="ECO:0000313" key="5">
    <source>
        <dbReference type="Proteomes" id="UP000326207"/>
    </source>
</evidence>
<feature type="transmembrane region" description="Helical" evidence="1">
    <location>
        <begin position="12"/>
        <end position="32"/>
    </location>
</feature>
<accession>A0A5N5UD45</accession>
<accession>A0A5N5UE91</accession>
<dbReference type="AlphaFoldDB" id="A0A5N5UD45"/>
<evidence type="ECO:0000313" key="4">
    <source>
        <dbReference type="EMBL" id="KAB7519818.1"/>
    </source>
</evidence>
<comment type="caution">
    <text evidence="2">The sequence shown here is derived from an EMBL/GenBank/DDBJ whole genome shotgun (WGS) entry which is preliminary data.</text>
</comment>
<evidence type="ECO:0000313" key="7">
    <source>
        <dbReference type="Proteomes" id="UP000326865"/>
    </source>
</evidence>
<feature type="transmembrane region" description="Helical" evidence="1">
    <location>
        <begin position="151"/>
        <end position="169"/>
    </location>
</feature>
<organism evidence="2 7">
    <name type="scientific">Halosegnis rubeus</name>
    <dbReference type="NCBI Taxonomy" id="2212850"/>
    <lineage>
        <taxon>Archaea</taxon>
        <taxon>Methanobacteriati</taxon>
        <taxon>Methanobacteriota</taxon>
        <taxon>Stenosarchaea group</taxon>
        <taxon>Halobacteria</taxon>
        <taxon>Halobacteriales</taxon>
        <taxon>Natronomonadaceae</taxon>
        <taxon>Halosegnis</taxon>
    </lineage>
</organism>
<dbReference type="RefSeq" id="WP_152119937.1">
    <property type="nucleotide sequence ID" value="NZ_QJOW01000002.1"/>
</dbReference>
<evidence type="ECO:0000313" key="3">
    <source>
        <dbReference type="EMBL" id="KAB7517054.1"/>
    </source>
</evidence>
<feature type="transmembrane region" description="Helical" evidence="1">
    <location>
        <begin position="109"/>
        <end position="130"/>
    </location>
</feature>
<name>A0A5N5UD45_9EURY</name>
<gene>
    <name evidence="2" type="ORF">DM867_00885</name>
    <name evidence="3" type="ORF">DMP03_06755</name>
    <name evidence="4" type="ORF">DP108_00775</name>
</gene>
<proteinExistence type="predicted"/>
<dbReference type="OrthoDB" id="340802at2157"/>
<keyword evidence="1" id="KW-1133">Transmembrane helix</keyword>
<evidence type="ECO:0000313" key="2">
    <source>
        <dbReference type="EMBL" id="KAB7515731.1"/>
    </source>
</evidence>
<protein>
    <submittedName>
        <fullName evidence="2">Uncharacterized protein</fullName>
    </submittedName>
</protein>
<reference evidence="5 6" key="1">
    <citation type="submission" date="2019-10" db="EMBL/GenBank/DDBJ databases">
        <title>Unraveling microbial dark matter from salterns through culturing: the case of the genus Halosegnis.</title>
        <authorList>
            <person name="Duran-Viseras A."/>
            <person name="Andrei A.-S."/>
            <person name="Vera-Gargallo B."/>
            <person name="Ghai R."/>
            <person name="Sanchez-Porro C."/>
            <person name="Ventosa A."/>
        </authorList>
    </citation>
    <scope>NUCLEOTIDE SEQUENCE [LARGE SCALE GENOMIC DNA]</scope>
    <source>
        <strain evidence="3 6">F17-44</strain>
        <strain evidence="2 7">F18-79</strain>
        <strain evidence="4 5">F19-13</strain>
    </source>
</reference>
<feature type="transmembrane region" description="Helical" evidence="1">
    <location>
        <begin position="70"/>
        <end position="89"/>
    </location>
</feature>
<dbReference type="EMBL" id="QKKZ01000001">
    <property type="protein sequence ID" value="KAB7515731.1"/>
    <property type="molecule type" value="Genomic_DNA"/>
</dbReference>
<dbReference type="EMBL" id="QJOW01000002">
    <property type="protein sequence ID" value="KAB7517054.1"/>
    <property type="molecule type" value="Genomic_DNA"/>
</dbReference>
<dbReference type="EMBL" id="QMDY01000001">
    <property type="protein sequence ID" value="KAB7519818.1"/>
    <property type="molecule type" value="Genomic_DNA"/>
</dbReference>
<dbReference type="Proteomes" id="UP000326207">
    <property type="component" value="Unassembled WGS sequence"/>
</dbReference>
<sequence length="170" mass="18103">MFTFDVFLHSPALTTSTVYVLGAVAGLLAAIVSNVPMHRLPEGSTPPFVAAGVLTGSDPEGVDPTLASGLHYAAGILAGVFYTAVEYGIEGLTPPPELYVGGTQLPLLTHLLALLVTFVFLVGFFSYVVLPRFDSLSGSYRQIRRDWLVTATTYVLGLGVFVPGFLRLLI</sequence>
<evidence type="ECO:0000313" key="6">
    <source>
        <dbReference type="Proteomes" id="UP000326302"/>
    </source>
</evidence>
<keyword evidence="7" id="KW-1185">Reference proteome</keyword>